<evidence type="ECO:0000313" key="1">
    <source>
        <dbReference type="EMBL" id="QDS88908.1"/>
    </source>
</evidence>
<dbReference type="KEGG" id="ruv:EC9_31030"/>
<organism evidence="1 2">
    <name type="scientific">Rosistilla ulvae</name>
    <dbReference type="NCBI Taxonomy" id="1930277"/>
    <lineage>
        <taxon>Bacteria</taxon>
        <taxon>Pseudomonadati</taxon>
        <taxon>Planctomycetota</taxon>
        <taxon>Planctomycetia</taxon>
        <taxon>Pirellulales</taxon>
        <taxon>Pirellulaceae</taxon>
        <taxon>Rosistilla</taxon>
    </lineage>
</organism>
<dbReference type="RefSeq" id="WP_145346449.1">
    <property type="nucleotide sequence ID" value="NZ_CP036261.1"/>
</dbReference>
<dbReference type="Proteomes" id="UP000319557">
    <property type="component" value="Chromosome"/>
</dbReference>
<gene>
    <name evidence="1" type="ORF">EC9_31030</name>
</gene>
<reference evidence="1 2" key="1">
    <citation type="submission" date="2019-02" db="EMBL/GenBank/DDBJ databases">
        <title>Deep-cultivation of Planctomycetes and their phenomic and genomic characterization uncovers novel biology.</title>
        <authorList>
            <person name="Wiegand S."/>
            <person name="Jogler M."/>
            <person name="Boedeker C."/>
            <person name="Pinto D."/>
            <person name="Vollmers J."/>
            <person name="Rivas-Marin E."/>
            <person name="Kohn T."/>
            <person name="Peeters S.H."/>
            <person name="Heuer A."/>
            <person name="Rast P."/>
            <person name="Oberbeckmann S."/>
            <person name="Bunk B."/>
            <person name="Jeske O."/>
            <person name="Meyerdierks A."/>
            <person name="Storesund J.E."/>
            <person name="Kallscheuer N."/>
            <person name="Luecker S."/>
            <person name="Lage O.M."/>
            <person name="Pohl T."/>
            <person name="Merkel B.J."/>
            <person name="Hornburger P."/>
            <person name="Mueller R.-W."/>
            <person name="Bruemmer F."/>
            <person name="Labrenz M."/>
            <person name="Spormann A.M."/>
            <person name="Op den Camp H."/>
            <person name="Overmann J."/>
            <person name="Amann R."/>
            <person name="Jetten M.S.M."/>
            <person name="Mascher T."/>
            <person name="Medema M.H."/>
            <person name="Devos D.P."/>
            <person name="Kaster A.-K."/>
            <person name="Ovreas L."/>
            <person name="Rohde M."/>
            <person name="Galperin M.Y."/>
            <person name="Jogler C."/>
        </authorList>
    </citation>
    <scope>NUCLEOTIDE SEQUENCE [LARGE SCALE GENOMIC DNA]</scope>
    <source>
        <strain evidence="1 2">EC9</strain>
    </source>
</reference>
<accession>A0A517M209</accession>
<dbReference type="SUPFAM" id="SSF53756">
    <property type="entry name" value="UDP-Glycosyltransferase/glycogen phosphorylase"/>
    <property type="match status" value="1"/>
</dbReference>
<evidence type="ECO:0008006" key="3">
    <source>
        <dbReference type="Google" id="ProtNLM"/>
    </source>
</evidence>
<sequence>MRILVGNIPLPSNRFLVDLNAAIAQNHELTHDHRRFWNREGDFDVVHLHFPEYLTNEVQQAYFDDALDDQMFSDIEARMAYWSARSKIVFTRHVLLPHLATTNPRWEQLYEMVYRYAHGIVHFAQPSIDEFNSRYSDTAFVHGPPQHVIVPHQNYCSLPNVISRVEARNQLGIPKEARVMLVFGAVRNDAERALILNTFQNIDDKNKFLLISRWREKLYHVSWIRLKYWLRDLTRLYYRLHPRFRLNYSFVEDNHTQLYLNAADVLFIPRLKVLNSGNITLGMTFGKVVVGPDWLDVGHLLRETGNVVFDPERPATAAKAMERGFNLASDSTLGKQNQELALSQWSAGQCADLYANFFRVLTTSSIRS</sequence>
<keyword evidence="2" id="KW-1185">Reference proteome</keyword>
<dbReference type="Gene3D" id="3.40.50.2000">
    <property type="entry name" value="Glycogen Phosphorylase B"/>
    <property type="match status" value="1"/>
</dbReference>
<dbReference type="AlphaFoldDB" id="A0A517M209"/>
<dbReference type="OrthoDB" id="134776at2"/>
<protein>
    <recommendedName>
        <fullName evidence="3">Glycosyl transferases group 1</fullName>
    </recommendedName>
</protein>
<dbReference type="EMBL" id="CP036261">
    <property type="protein sequence ID" value="QDS88908.1"/>
    <property type="molecule type" value="Genomic_DNA"/>
</dbReference>
<evidence type="ECO:0000313" key="2">
    <source>
        <dbReference type="Proteomes" id="UP000319557"/>
    </source>
</evidence>
<name>A0A517M209_9BACT</name>
<proteinExistence type="predicted"/>